<feature type="binding site" evidence="12">
    <location>
        <position position="269"/>
    </location>
    <ligand>
        <name>K(+)</name>
        <dbReference type="ChEBI" id="CHEBI:29103"/>
    </ligand>
</feature>
<dbReference type="AlphaFoldDB" id="A0A926NM16"/>
<feature type="binding site" evidence="12">
    <location>
        <begin position="207"/>
        <end position="212"/>
    </location>
    <ligand>
        <name>ATP</name>
        <dbReference type="ChEBI" id="CHEBI:30616"/>
    </ligand>
</feature>
<evidence type="ECO:0000256" key="2">
    <source>
        <dbReference type="ARBA" id="ARBA00012035"/>
    </source>
</evidence>
<protein>
    <recommendedName>
        <fullName evidence="3 12">Ribokinase</fullName>
        <shortName evidence="12">RK</shortName>
        <ecNumber evidence="2 12">2.7.1.15</ecNumber>
    </recommendedName>
</protein>
<comment type="similarity">
    <text evidence="1">Belongs to the carbohydrate kinase pfkB family.</text>
</comment>
<keyword evidence="4 12" id="KW-0808">Transferase</keyword>
<dbReference type="InterPro" id="IPR002173">
    <property type="entry name" value="Carboh/pur_kinase_PfkB_CS"/>
</dbReference>
<dbReference type="NCBIfam" id="TIGR02152">
    <property type="entry name" value="D_ribokin_bact"/>
    <property type="match status" value="1"/>
</dbReference>
<dbReference type="InterPro" id="IPR011611">
    <property type="entry name" value="PfkB_dom"/>
</dbReference>
<evidence type="ECO:0000313" key="14">
    <source>
        <dbReference type="EMBL" id="MBD1383098.1"/>
    </source>
</evidence>
<feature type="active site" description="Proton acceptor" evidence="12">
    <location>
        <position position="239"/>
    </location>
</feature>
<dbReference type="SUPFAM" id="SSF53613">
    <property type="entry name" value="Ribokinase-like"/>
    <property type="match status" value="1"/>
</dbReference>
<feature type="binding site" evidence="12">
    <location>
        <begin position="238"/>
        <end position="239"/>
    </location>
    <ligand>
        <name>ATP</name>
        <dbReference type="ChEBI" id="CHEBI:30616"/>
    </ligand>
</feature>
<gene>
    <name evidence="12 14" type="primary">rbsK</name>
    <name evidence="14" type="ORF">IC621_23125</name>
</gene>
<dbReference type="PANTHER" id="PTHR10584">
    <property type="entry name" value="SUGAR KINASE"/>
    <property type="match status" value="1"/>
</dbReference>
<feature type="binding site" evidence="12">
    <location>
        <begin position="41"/>
        <end position="45"/>
    </location>
    <ligand>
        <name>substrate</name>
    </ligand>
</feature>
<evidence type="ECO:0000256" key="12">
    <source>
        <dbReference type="HAMAP-Rule" id="MF_01987"/>
    </source>
</evidence>
<evidence type="ECO:0000256" key="9">
    <source>
        <dbReference type="ARBA" id="ARBA00022842"/>
    </source>
</evidence>
<dbReference type="GO" id="GO:0046872">
    <property type="term" value="F:metal ion binding"/>
    <property type="evidence" value="ECO:0007669"/>
    <property type="project" value="UniProtKB-KW"/>
</dbReference>
<keyword evidence="7 12" id="KW-0418">Kinase</keyword>
<evidence type="ECO:0000256" key="3">
    <source>
        <dbReference type="ARBA" id="ARBA00016943"/>
    </source>
</evidence>
<feature type="binding site" evidence="12">
    <location>
        <position position="233"/>
    </location>
    <ligand>
        <name>K(+)</name>
        <dbReference type="ChEBI" id="CHEBI:29103"/>
    </ligand>
</feature>
<evidence type="ECO:0000256" key="1">
    <source>
        <dbReference type="ARBA" id="ARBA00005380"/>
    </source>
</evidence>
<accession>A0A926NM16</accession>
<evidence type="ECO:0000256" key="11">
    <source>
        <dbReference type="ARBA" id="ARBA00023277"/>
    </source>
</evidence>
<name>A0A926NM16_9BACI</name>
<feature type="domain" description="Carbohydrate kinase PfkB" evidence="13">
    <location>
        <begin position="6"/>
        <end position="281"/>
    </location>
</feature>
<dbReference type="Proteomes" id="UP000626844">
    <property type="component" value="Unassembled WGS sequence"/>
</dbReference>
<dbReference type="InterPro" id="IPR029056">
    <property type="entry name" value="Ribokinase-like"/>
</dbReference>
<feature type="binding site" evidence="12">
    <location>
        <begin position="13"/>
        <end position="15"/>
    </location>
    <ligand>
        <name>substrate</name>
    </ligand>
</feature>
<evidence type="ECO:0000259" key="13">
    <source>
        <dbReference type="Pfam" id="PF00294"/>
    </source>
</evidence>
<comment type="function">
    <text evidence="12">Catalyzes the phosphorylation of ribose at O-5 in a reaction requiring ATP and magnesium. The resulting D-ribose-5-phosphate can then be used either for sythesis of nucleotides, histidine, and tryptophan, or as a component of the pentose phosphate pathway.</text>
</comment>
<comment type="subunit">
    <text evidence="12">Homodimer.</text>
</comment>
<comment type="caution">
    <text evidence="14">The sequence shown here is derived from an EMBL/GenBank/DDBJ whole genome shotgun (WGS) entry which is preliminary data.</text>
</comment>
<comment type="caution">
    <text evidence="12">Lacks conserved residue(s) required for the propagation of feature annotation.</text>
</comment>
<dbReference type="InterPro" id="IPR002139">
    <property type="entry name" value="Ribo/fructo_kinase"/>
</dbReference>
<comment type="pathway">
    <text evidence="12">Carbohydrate metabolism; D-ribose degradation; D-ribose 5-phosphate from beta-D-ribopyranose: step 2/2.</text>
</comment>
<sequence length="303" mass="32658">MKDPTITVIGSINMDLVVSVNRRPEKGETIKGEMFTTMPGGKGANQAVSAARLGAKVCMIGMVGEDEFGNELKSKLQKEHINVEGVESIAGISTGVAVITLADDDNSIVMISGANATVTPDYISKYEDLIANSDIVLTQLEIPLEAVEKAADICQKHNVPFILNPAPAQELPRSLLNKVTFITPNQIEWESIKADNKEIKKDKLIVTRGDEGVTFFEDEQDRRVSAFAIKPVDTTGAGDTFNGAFTYAIAKKDSLYRACVFGSAAAALSITQTGAQTGMPTKEDIDGFLKEWKAIQRGGENNE</sequence>
<evidence type="ECO:0000256" key="7">
    <source>
        <dbReference type="ARBA" id="ARBA00022777"/>
    </source>
</evidence>
<evidence type="ECO:0000256" key="8">
    <source>
        <dbReference type="ARBA" id="ARBA00022840"/>
    </source>
</evidence>
<dbReference type="PRINTS" id="PR00990">
    <property type="entry name" value="RIBOKINASE"/>
</dbReference>
<dbReference type="Pfam" id="PF00294">
    <property type="entry name" value="PfkB"/>
    <property type="match status" value="1"/>
</dbReference>
<organism evidence="14 15">
    <name type="scientific">Metabacillus arenae</name>
    <dbReference type="NCBI Taxonomy" id="2771434"/>
    <lineage>
        <taxon>Bacteria</taxon>
        <taxon>Bacillati</taxon>
        <taxon>Bacillota</taxon>
        <taxon>Bacilli</taxon>
        <taxon>Bacillales</taxon>
        <taxon>Bacillaceae</taxon>
        <taxon>Metabacillus</taxon>
    </lineage>
</organism>
<proteinExistence type="inferred from homology"/>
<dbReference type="PANTHER" id="PTHR10584:SF166">
    <property type="entry name" value="RIBOKINASE"/>
    <property type="match status" value="1"/>
</dbReference>
<comment type="activity regulation">
    <text evidence="12">Activated by a monovalent cation that binds near, but not in, the active site. The most likely occupant of the site in vivo is potassium. Ion binding induces a conformational change that may alter substrate affinity.</text>
</comment>
<keyword evidence="5 12" id="KW-0479">Metal-binding</keyword>
<comment type="subcellular location">
    <subcellularLocation>
        <location evidence="12">Cytoplasm</location>
    </subcellularLocation>
</comment>
<keyword evidence="6 12" id="KW-0547">Nucleotide-binding</keyword>
<dbReference type="GO" id="GO:0005524">
    <property type="term" value="F:ATP binding"/>
    <property type="evidence" value="ECO:0007669"/>
    <property type="project" value="UniProtKB-UniRule"/>
</dbReference>
<comment type="cofactor">
    <cofactor evidence="12">
        <name>Mg(2+)</name>
        <dbReference type="ChEBI" id="CHEBI:18420"/>
    </cofactor>
    <text evidence="12">Requires a divalent cation, most likely magnesium in vivo, as an electrophilic catalyst to aid phosphoryl group transfer. It is the chelate of the metal and the nucleotide that is the actual substrate.</text>
</comment>
<keyword evidence="9 12" id="KW-0460">Magnesium</keyword>
<dbReference type="GO" id="GO:0004747">
    <property type="term" value="F:ribokinase activity"/>
    <property type="evidence" value="ECO:0007669"/>
    <property type="project" value="UniProtKB-UniRule"/>
</dbReference>
<comment type="catalytic activity">
    <reaction evidence="12">
        <text>D-ribose + ATP = D-ribose 5-phosphate + ADP + H(+)</text>
        <dbReference type="Rhea" id="RHEA:13697"/>
        <dbReference type="ChEBI" id="CHEBI:15378"/>
        <dbReference type="ChEBI" id="CHEBI:30616"/>
        <dbReference type="ChEBI" id="CHEBI:47013"/>
        <dbReference type="ChEBI" id="CHEBI:78346"/>
        <dbReference type="ChEBI" id="CHEBI:456216"/>
        <dbReference type="EC" id="2.7.1.15"/>
    </reaction>
</comment>
<feature type="binding site" evidence="12">
    <location>
        <position position="272"/>
    </location>
    <ligand>
        <name>K(+)</name>
        <dbReference type="ChEBI" id="CHEBI:29103"/>
    </ligand>
</feature>
<feature type="binding site" evidence="12">
    <location>
        <position position="235"/>
    </location>
    <ligand>
        <name>K(+)</name>
        <dbReference type="ChEBI" id="CHEBI:29103"/>
    </ligand>
</feature>
<evidence type="ECO:0000256" key="6">
    <source>
        <dbReference type="ARBA" id="ARBA00022741"/>
    </source>
</evidence>
<dbReference type="HAMAP" id="MF_01987">
    <property type="entry name" value="Ribokinase"/>
    <property type="match status" value="1"/>
</dbReference>
<feature type="binding site" evidence="12">
    <location>
        <position position="141"/>
    </location>
    <ligand>
        <name>substrate</name>
    </ligand>
</feature>
<dbReference type="EMBL" id="JACXAI010000043">
    <property type="protein sequence ID" value="MBD1383098.1"/>
    <property type="molecule type" value="Genomic_DNA"/>
</dbReference>
<keyword evidence="10 12" id="KW-0630">Potassium</keyword>
<evidence type="ECO:0000256" key="5">
    <source>
        <dbReference type="ARBA" id="ARBA00022723"/>
    </source>
</evidence>
<dbReference type="PROSITE" id="PS00584">
    <property type="entry name" value="PFKB_KINASES_2"/>
    <property type="match status" value="1"/>
</dbReference>
<keyword evidence="11 12" id="KW-0119">Carbohydrate metabolism</keyword>
<dbReference type="CDD" id="cd01174">
    <property type="entry name" value="ribokinase"/>
    <property type="match status" value="1"/>
</dbReference>
<evidence type="ECO:0000256" key="10">
    <source>
        <dbReference type="ARBA" id="ARBA00022958"/>
    </source>
</evidence>
<reference evidence="14" key="1">
    <citation type="submission" date="2020-09" db="EMBL/GenBank/DDBJ databases">
        <title>A novel bacterium of genus Bacillus, isolated from South China Sea.</title>
        <authorList>
            <person name="Huang H."/>
            <person name="Mo K."/>
            <person name="Hu Y."/>
        </authorList>
    </citation>
    <scope>NUCLEOTIDE SEQUENCE</scope>
    <source>
        <strain evidence="14">IB182487</strain>
    </source>
</reference>
<dbReference type="Gene3D" id="3.40.1190.20">
    <property type="match status" value="1"/>
</dbReference>
<feature type="binding site" evidence="12">
    <location>
        <position position="185"/>
    </location>
    <ligand>
        <name>ATP</name>
        <dbReference type="ChEBI" id="CHEBI:30616"/>
    </ligand>
</feature>
<comment type="similarity">
    <text evidence="12">Belongs to the carbohydrate kinase PfkB family. Ribokinase subfamily.</text>
</comment>
<dbReference type="EC" id="2.7.1.15" evidence="2 12"/>
<feature type="binding site" evidence="12">
    <location>
        <position position="274"/>
    </location>
    <ligand>
        <name>K(+)</name>
        <dbReference type="ChEBI" id="CHEBI:29103"/>
    </ligand>
</feature>
<evidence type="ECO:0000313" key="15">
    <source>
        <dbReference type="Proteomes" id="UP000626844"/>
    </source>
</evidence>
<keyword evidence="12" id="KW-0963">Cytoplasm</keyword>
<dbReference type="GO" id="GO:0005829">
    <property type="term" value="C:cytosol"/>
    <property type="evidence" value="ECO:0007669"/>
    <property type="project" value="TreeGrafter"/>
</dbReference>
<dbReference type="InterPro" id="IPR011877">
    <property type="entry name" value="Ribokinase"/>
</dbReference>
<feature type="binding site" evidence="12">
    <location>
        <position position="239"/>
    </location>
    <ligand>
        <name>substrate</name>
    </ligand>
</feature>
<dbReference type="GO" id="GO:0019303">
    <property type="term" value="P:D-ribose catabolic process"/>
    <property type="evidence" value="ECO:0007669"/>
    <property type="project" value="UniProtKB-UniRule"/>
</dbReference>
<keyword evidence="8 12" id="KW-0067">ATP-binding</keyword>
<keyword evidence="15" id="KW-1185">Reference proteome</keyword>
<evidence type="ECO:0000256" key="4">
    <source>
        <dbReference type="ARBA" id="ARBA00022679"/>
    </source>
</evidence>